<dbReference type="CDD" id="cd23282">
    <property type="entry name" value="beta-trefoil_MIR_POMT2"/>
    <property type="match status" value="1"/>
</dbReference>
<dbReference type="InterPro" id="IPR027005">
    <property type="entry name" value="PMT-like"/>
</dbReference>
<dbReference type="Pfam" id="PF02815">
    <property type="entry name" value="MIR"/>
    <property type="match status" value="1"/>
</dbReference>
<feature type="transmembrane region" description="Helical" evidence="16">
    <location>
        <begin position="234"/>
        <end position="267"/>
    </location>
</feature>
<keyword evidence="8" id="KW-0677">Repeat</keyword>
<feature type="domain" description="MIR" evidence="17">
    <location>
        <begin position="343"/>
        <end position="399"/>
    </location>
</feature>
<evidence type="ECO:0000256" key="2">
    <source>
        <dbReference type="ARBA" id="ARBA00004922"/>
    </source>
</evidence>
<feature type="transmembrane region" description="Helical" evidence="16">
    <location>
        <begin position="668"/>
        <end position="694"/>
    </location>
</feature>
<dbReference type="SMART" id="SM00472">
    <property type="entry name" value="MIR"/>
    <property type="match status" value="3"/>
</dbReference>
<evidence type="ECO:0000256" key="9">
    <source>
        <dbReference type="ARBA" id="ARBA00022824"/>
    </source>
</evidence>
<feature type="compositionally biased region" description="Basic and acidic residues" evidence="15">
    <location>
        <begin position="15"/>
        <end position="38"/>
    </location>
</feature>
<keyword evidence="7 16" id="KW-0812">Transmembrane</keyword>
<evidence type="ECO:0000256" key="11">
    <source>
        <dbReference type="ARBA" id="ARBA00023136"/>
    </source>
</evidence>
<feature type="transmembrane region" description="Helical" evidence="16">
    <location>
        <begin position="701"/>
        <end position="721"/>
    </location>
</feature>
<dbReference type="AlphaFoldDB" id="A0A8W8HX54"/>
<feature type="domain" description="MIR" evidence="17">
    <location>
        <begin position="470"/>
        <end position="526"/>
    </location>
</feature>
<protein>
    <recommendedName>
        <fullName evidence="12">Protein O-mannosyl-transferase 2</fullName>
        <ecNumber evidence="4">2.4.1.109</ecNumber>
    </recommendedName>
</protein>
<dbReference type="InterPro" id="IPR036300">
    <property type="entry name" value="MIR_dom_sf"/>
</dbReference>
<comment type="similarity">
    <text evidence="3">Belongs to the glycosyltransferase 39 family.</text>
</comment>
<proteinExistence type="inferred from homology"/>
<evidence type="ECO:0000313" key="19">
    <source>
        <dbReference type="Proteomes" id="UP000005408"/>
    </source>
</evidence>
<organism evidence="18 19">
    <name type="scientific">Magallana gigas</name>
    <name type="common">Pacific oyster</name>
    <name type="synonym">Crassostrea gigas</name>
    <dbReference type="NCBI Taxonomy" id="29159"/>
    <lineage>
        <taxon>Eukaryota</taxon>
        <taxon>Metazoa</taxon>
        <taxon>Spiralia</taxon>
        <taxon>Lophotrochozoa</taxon>
        <taxon>Mollusca</taxon>
        <taxon>Bivalvia</taxon>
        <taxon>Autobranchia</taxon>
        <taxon>Pteriomorphia</taxon>
        <taxon>Ostreida</taxon>
        <taxon>Ostreoidea</taxon>
        <taxon>Ostreidae</taxon>
        <taxon>Magallana</taxon>
    </lineage>
</organism>
<evidence type="ECO:0000256" key="13">
    <source>
        <dbReference type="ARBA" id="ARBA00045085"/>
    </source>
</evidence>
<evidence type="ECO:0000256" key="14">
    <source>
        <dbReference type="ARBA" id="ARBA00045102"/>
    </source>
</evidence>
<evidence type="ECO:0000256" key="10">
    <source>
        <dbReference type="ARBA" id="ARBA00022989"/>
    </source>
</evidence>
<evidence type="ECO:0000256" key="12">
    <source>
        <dbReference type="ARBA" id="ARBA00039583"/>
    </source>
</evidence>
<evidence type="ECO:0000256" key="6">
    <source>
        <dbReference type="ARBA" id="ARBA00022679"/>
    </source>
</evidence>
<feature type="domain" description="MIR" evidence="17">
    <location>
        <begin position="409"/>
        <end position="465"/>
    </location>
</feature>
<evidence type="ECO:0000313" key="18">
    <source>
        <dbReference type="EnsemblMetazoa" id="G11345.1:cds"/>
    </source>
</evidence>
<keyword evidence="5" id="KW-0328">Glycosyltransferase</keyword>
<dbReference type="EC" id="2.4.1.109" evidence="4"/>
<dbReference type="PROSITE" id="PS50919">
    <property type="entry name" value="MIR"/>
    <property type="match status" value="3"/>
</dbReference>
<evidence type="ECO:0000259" key="17">
    <source>
        <dbReference type="PROSITE" id="PS50919"/>
    </source>
</evidence>
<keyword evidence="9" id="KW-0256">Endoplasmic reticulum</keyword>
<sequence>MATKKKSHGKGTIDSYKELKEDVKTREKRTNVEEKDDLDLKSNAKSNEIVKELVADQSTTASTRTYYSMLISVTLLSLTSRLYNIDKPAHVCWDETHFGKMGSWYIKREFFFDVHPPLGKMLIGLFGILTGYDGGFAFAKPGDEYGETRYIGMRACCAVMGAAVVPLAYMSVWLLTKSLMSSLFAALLILLDVGTLTLSRHILLDPIMMFFIMMSTYSQLKFLSYRDRPFSSQWWIWLALTGLFLASSIGVKFVGLFIILYVGILTVNDLWKILGNQTISLVEVVKHFVARALCLIILPILVYIAIFAVHLRILNHSGNGDGFYSSAFQSQLIGNRLYNVSMPENVAFGSVITLKQRRTGGGYLHSHWHLYPEEHPPRQQQITTYAHKDFNNEWIIKLADQEPKPDDPVQLVVSGDLVRLEHRETRRNLHSHHEPAPLSRRHFQVSGYGVNGSGDANDVWVVEVVGSPPGTVIQTAKSRLRFIHYHVRCLLHSHDKKLPKWGWDQLEATCNPNMREPKALWSVEEITDNRLPNASFEIYSPSFTERFTESHAVMTQGNSGLKPKEGEITSRPWQWPIDFRGQIFSGNNHRIYLLGNPIIFWGCLVAHVLFVVYYLAHAVKAKRGHKENKAWTEHKETIFSACWWLLLGWALHYLPFWPMTRVLYFHHYFPAFLFSAMLTGVILDHTIILLITLVPDSMGSMVFHTVVGSITSGLILSFYLFSPLTYGMDGPVSHEEDSKWAGLKWLRSWDI</sequence>
<dbReference type="InterPro" id="IPR032421">
    <property type="entry name" value="PMT_4TMC"/>
</dbReference>
<dbReference type="GO" id="GO:0004169">
    <property type="term" value="F:dolichyl-phosphate-mannose-protein mannosyltransferase activity"/>
    <property type="evidence" value="ECO:0007669"/>
    <property type="project" value="UniProtKB-EC"/>
</dbReference>
<keyword evidence="19" id="KW-1185">Reference proteome</keyword>
<evidence type="ECO:0000256" key="3">
    <source>
        <dbReference type="ARBA" id="ARBA00007222"/>
    </source>
</evidence>
<dbReference type="PANTHER" id="PTHR10050">
    <property type="entry name" value="DOLICHYL-PHOSPHATE-MANNOSE--PROTEIN MANNOSYLTRANSFERASE"/>
    <property type="match status" value="1"/>
</dbReference>
<reference evidence="18" key="1">
    <citation type="submission" date="2022-08" db="UniProtKB">
        <authorList>
            <consortium name="EnsemblMetazoa"/>
        </authorList>
    </citation>
    <scope>IDENTIFICATION</scope>
    <source>
        <strain evidence="18">05x7-T-G4-1.051#20</strain>
    </source>
</reference>
<feature type="transmembrane region" description="Helical" evidence="16">
    <location>
        <begin position="598"/>
        <end position="616"/>
    </location>
</feature>
<evidence type="ECO:0000256" key="5">
    <source>
        <dbReference type="ARBA" id="ARBA00022676"/>
    </source>
</evidence>
<evidence type="ECO:0000256" key="4">
    <source>
        <dbReference type="ARBA" id="ARBA00012839"/>
    </source>
</evidence>
<keyword evidence="11 16" id="KW-0472">Membrane</keyword>
<dbReference type="OMA" id="MCGWDDN"/>
<comment type="catalytic activity">
    <reaction evidence="14">
        <text>a di-trans,poly-cis-dolichyl beta-D-mannosyl phosphate + L-seryl-[protein] = 3-O-(alpha-D-mannosyl)-L-seryl-[protein] + a di-trans,poly-cis-dolichyl phosphate + H(+)</text>
        <dbReference type="Rhea" id="RHEA:17377"/>
        <dbReference type="Rhea" id="RHEA-COMP:9863"/>
        <dbReference type="Rhea" id="RHEA-COMP:13546"/>
        <dbReference type="Rhea" id="RHEA-COMP:19498"/>
        <dbReference type="Rhea" id="RHEA-COMP:19501"/>
        <dbReference type="ChEBI" id="CHEBI:15378"/>
        <dbReference type="ChEBI" id="CHEBI:29999"/>
        <dbReference type="ChEBI" id="CHEBI:57683"/>
        <dbReference type="ChEBI" id="CHEBI:58211"/>
        <dbReference type="ChEBI" id="CHEBI:137321"/>
        <dbReference type="EC" id="2.4.1.109"/>
    </reaction>
</comment>
<feature type="transmembrane region" description="Helical" evidence="16">
    <location>
        <begin position="637"/>
        <end position="656"/>
    </location>
</feature>
<evidence type="ECO:0000256" key="15">
    <source>
        <dbReference type="SAM" id="MobiDB-lite"/>
    </source>
</evidence>
<dbReference type="Proteomes" id="UP000005408">
    <property type="component" value="Unassembled WGS sequence"/>
</dbReference>
<evidence type="ECO:0000256" key="7">
    <source>
        <dbReference type="ARBA" id="ARBA00022692"/>
    </source>
</evidence>
<dbReference type="OrthoDB" id="5561486at2759"/>
<dbReference type="Gene3D" id="2.80.10.50">
    <property type="match status" value="1"/>
</dbReference>
<evidence type="ECO:0000256" key="1">
    <source>
        <dbReference type="ARBA" id="ARBA00004477"/>
    </source>
</evidence>
<accession>A0A8W8HX54</accession>
<evidence type="ECO:0000256" key="8">
    <source>
        <dbReference type="ARBA" id="ARBA00022737"/>
    </source>
</evidence>
<feature type="transmembrane region" description="Helical" evidence="16">
    <location>
        <begin position="151"/>
        <end position="172"/>
    </location>
</feature>
<name>A0A8W8HX54_MAGGI</name>
<dbReference type="GO" id="GO:0005789">
    <property type="term" value="C:endoplasmic reticulum membrane"/>
    <property type="evidence" value="ECO:0007669"/>
    <property type="project" value="UniProtKB-SubCell"/>
</dbReference>
<keyword evidence="10 16" id="KW-1133">Transmembrane helix</keyword>
<dbReference type="InterPro" id="IPR016093">
    <property type="entry name" value="MIR_motif"/>
</dbReference>
<dbReference type="SUPFAM" id="SSF82109">
    <property type="entry name" value="MIR domain"/>
    <property type="match status" value="1"/>
</dbReference>
<keyword evidence="6" id="KW-0808">Transferase</keyword>
<dbReference type="Pfam" id="PF16192">
    <property type="entry name" value="PMT_4TMC"/>
    <property type="match status" value="1"/>
</dbReference>
<feature type="region of interest" description="Disordered" evidence="15">
    <location>
        <begin position="1"/>
        <end position="38"/>
    </location>
</feature>
<comment type="pathway">
    <text evidence="2">Protein modification; protein glycosylation.</text>
</comment>
<comment type="subcellular location">
    <subcellularLocation>
        <location evidence="1">Endoplasmic reticulum membrane</location>
        <topology evidence="1">Multi-pass membrane protein</topology>
    </subcellularLocation>
</comment>
<dbReference type="PANTHER" id="PTHR10050:SF46">
    <property type="entry name" value="PROTEIN O-MANNOSYL-TRANSFERASE 2"/>
    <property type="match status" value="1"/>
</dbReference>
<comment type="catalytic activity">
    <reaction evidence="13">
        <text>a di-trans,poly-cis-dolichyl beta-D-mannosyl phosphate + L-threonyl-[protein] = 3-O-(alpha-D-mannosyl)-L-threonyl-[protein] + a di-trans,poly-cis-dolichyl phosphate + H(+)</text>
        <dbReference type="Rhea" id="RHEA:53396"/>
        <dbReference type="Rhea" id="RHEA-COMP:11060"/>
        <dbReference type="Rhea" id="RHEA-COMP:13547"/>
        <dbReference type="Rhea" id="RHEA-COMP:19498"/>
        <dbReference type="Rhea" id="RHEA-COMP:19501"/>
        <dbReference type="ChEBI" id="CHEBI:15378"/>
        <dbReference type="ChEBI" id="CHEBI:30013"/>
        <dbReference type="ChEBI" id="CHEBI:57683"/>
        <dbReference type="ChEBI" id="CHEBI:58211"/>
        <dbReference type="ChEBI" id="CHEBI:137323"/>
        <dbReference type="EC" id="2.4.1.109"/>
    </reaction>
</comment>
<dbReference type="Pfam" id="PF02366">
    <property type="entry name" value="PMT"/>
    <property type="match status" value="1"/>
</dbReference>
<dbReference type="InterPro" id="IPR003342">
    <property type="entry name" value="ArnT-like_N"/>
</dbReference>
<evidence type="ECO:0000256" key="16">
    <source>
        <dbReference type="SAM" id="Phobius"/>
    </source>
</evidence>
<feature type="transmembrane region" description="Helical" evidence="16">
    <location>
        <begin position="288"/>
        <end position="309"/>
    </location>
</feature>
<feature type="transmembrane region" description="Helical" evidence="16">
    <location>
        <begin position="178"/>
        <end position="196"/>
    </location>
</feature>
<dbReference type="EnsemblMetazoa" id="G11345.1">
    <property type="protein sequence ID" value="G11345.1:cds"/>
    <property type="gene ID" value="G11345"/>
</dbReference>
<feature type="transmembrane region" description="Helical" evidence="16">
    <location>
        <begin position="121"/>
        <end position="139"/>
    </location>
</feature>